<proteinExistence type="predicted"/>
<dbReference type="Proteomes" id="UP000887540">
    <property type="component" value="Unplaced"/>
</dbReference>
<evidence type="ECO:0000313" key="1">
    <source>
        <dbReference type="Proteomes" id="UP000887540"/>
    </source>
</evidence>
<evidence type="ECO:0000313" key="2">
    <source>
        <dbReference type="WBParaSite" id="ACRNAN_scaffold6573.g18156.t1"/>
    </source>
</evidence>
<dbReference type="WBParaSite" id="ACRNAN_scaffold6573.g18156.t1">
    <property type="protein sequence ID" value="ACRNAN_scaffold6573.g18156.t1"/>
    <property type="gene ID" value="ACRNAN_scaffold6573.g18156"/>
</dbReference>
<reference evidence="2" key="1">
    <citation type="submission" date="2022-11" db="UniProtKB">
        <authorList>
            <consortium name="WormBaseParasite"/>
        </authorList>
    </citation>
    <scope>IDENTIFICATION</scope>
</reference>
<accession>A0A914EB34</accession>
<organism evidence="1 2">
    <name type="scientific">Acrobeloides nanus</name>
    <dbReference type="NCBI Taxonomy" id="290746"/>
    <lineage>
        <taxon>Eukaryota</taxon>
        <taxon>Metazoa</taxon>
        <taxon>Ecdysozoa</taxon>
        <taxon>Nematoda</taxon>
        <taxon>Chromadorea</taxon>
        <taxon>Rhabditida</taxon>
        <taxon>Tylenchina</taxon>
        <taxon>Cephalobomorpha</taxon>
        <taxon>Cephaloboidea</taxon>
        <taxon>Cephalobidae</taxon>
        <taxon>Acrobeloides</taxon>
    </lineage>
</organism>
<dbReference type="AlphaFoldDB" id="A0A914EB34"/>
<keyword evidence="1" id="KW-1185">Reference proteome</keyword>
<name>A0A914EB34_9BILA</name>
<sequence>MEVRIKAVKVKTKAAKQGMVKTKMAFITPKVRANMDKEPRVMDKIKAKDNMVDLDKRMVKIVALDNIPKASANMVANQKSEVAFNPFQDGVSK</sequence>
<protein>
    <submittedName>
        <fullName evidence="2">Uncharacterized protein</fullName>
    </submittedName>
</protein>